<evidence type="ECO:0000256" key="6">
    <source>
        <dbReference type="ARBA" id="ARBA00023268"/>
    </source>
</evidence>
<feature type="domain" description="Ketosynthase family 3 (KS3)" evidence="10">
    <location>
        <begin position="1"/>
        <end position="240"/>
    </location>
</feature>
<dbReference type="Pfam" id="PF02801">
    <property type="entry name" value="Ketoacyl-synt_C"/>
    <property type="match status" value="1"/>
</dbReference>
<dbReference type="InterPro" id="IPR036736">
    <property type="entry name" value="ACP-like_sf"/>
</dbReference>
<feature type="region of interest" description="C-terminal hotdog fold" evidence="8">
    <location>
        <begin position="921"/>
        <end position="1075"/>
    </location>
</feature>
<evidence type="ECO:0000313" key="12">
    <source>
        <dbReference type="EMBL" id="KAK6951110.1"/>
    </source>
</evidence>
<keyword evidence="7" id="KW-0012">Acyltransferase</keyword>
<proteinExistence type="predicted"/>
<dbReference type="InterPro" id="IPR036291">
    <property type="entry name" value="NAD(P)-bd_dom_sf"/>
</dbReference>
<dbReference type="SUPFAM" id="SSF51735">
    <property type="entry name" value="NAD(P)-binding Rossmann-fold domains"/>
    <property type="match status" value="2"/>
</dbReference>
<dbReference type="GO" id="GO:0016491">
    <property type="term" value="F:oxidoreductase activity"/>
    <property type="evidence" value="ECO:0007669"/>
    <property type="project" value="UniProtKB-KW"/>
</dbReference>
<dbReference type="InterPro" id="IPR009081">
    <property type="entry name" value="PP-bd_ACP"/>
</dbReference>
<dbReference type="Gene3D" id="3.10.129.110">
    <property type="entry name" value="Polyketide synthase dehydratase"/>
    <property type="match status" value="1"/>
</dbReference>
<evidence type="ECO:0000256" key="1">
    <source>
        <dbReference type="ARBA" id="ARBA00022450"/>
    </source>
</evidence>
<keyword evidence="5" id="KW-0560">Oxidoreductase</keyword>
<dbReference type="Pfam" id="PF00107">
    <property type="entry name" value="ADH_zinc_N"/>
    <property type="match status" value="1"/>
</dbReference>
<evidence type="ECO:0008006" key="14">
    <source>
        <dbReference type="Google" id="ProtNLM"/>
    </source>
</evidence>
<dbReference type="SMART" id="SM00825">
    <property type="entry name" value="PKS_KS"/>
    <property type="match status" value="1"/>
</dbReference>
<dbReference type="InterPro" id="IPR057326">
    <property type="entry name" value="KR_dom"/>
</dbReference>
<evidence type="ECO:0000256" key="4">
    <source>
        <dbReference type="ARBA" id="ARBA00022857"/>
    </source>
</evidence>
<dbReference type="InterPro" id="IPR016035">
    <property type="entry name" value="Acyl_Trfase/lysoPLipase"/>
</dbReference>
<dbReference type="SUPFAM" id="SSF50129">
    <property type="entry name" value="GroES-like"/>
    <property type="match status" value="1"/>
</dbReference>
<dbReference type="InterPro" id="IPR016039">
    <property type="entry name" value="Thiolase-like"/>
</dbReference>
<evidence type="ECO:0000256" key="8">
    <source>
        <dbReference type="PROSITE-ProRule" id="PRU01363"/>
    </source>
</evidence>
<dbReference type="PANTHER" id="PTHR43775">
    <property type="entry name" value="FATTY ACID SYNTHASE"/>
    <property type="match status" value="1"/>
</dbReference>
<dbReference type="InterPro" id="IPR042104">
    <property type="entry name" value="PKS_dehydratase_sf"/>
</dbReference>
<dbReference type="SUPFAM" id="SSF55048">
    <property type="entry name" value="Probable ACP-binding domain of malonyl-CoA ACP transacylase"/>
    <property type="match status" value="1"/>
</dbReference>
<dbReference type="GO" id="GO:0044550">
    <property type="term" value="P:secondary metabolite biosynthetic process"/>
    <property type="evidence" value="ECO:0007669"/>
    <property type="project" value="TreeGrafter"/>
</dbReference>
<dbReference type="InterPro" id="IPR001227">
    <property type="entry name" value="Ac_transferase_dom_sf"/>
</dbReference>
<dbReference type="Gene3D" id="3.40.366.10">
    <property type="entry name" value="Malonyl-Coenzyme A Acyl Carrier Protein, domain 2"/>
    <property type="match status" value="1"/>
</dbReference>
<dbReference type="SMART" id="SM00827">
    <property type="entry name" value="PKS_AT"/>
    <property type="match status" value="1"/>
</dbReference>
<evidence type="ECO:0000313" key="13">
    <source>
        <dbReference type="Proteomes" id="UP001369815"/>
    </source>
</evidence>
<dbReference type="Gene3D" id="3.40.50.720">
    <property type="entry name" value="NAD(P)-binding Rossmann-like Domain"/>
    <property type="match status" value="2"/>
</dbReference>
<dbReference type="SMART" id="SM00826">
    <property type="entry name" value="PKS_DH"/>
    <property type="match status" value="1"/>
</dbReference>
<feature type="domain" description="PKS/mFAS DH" evidence="11">
    <location>
        <begin position="765"/>
        <end position="1075"/>
    </location>
</feature>
<dbReference type="InterPro" id="IPR020807">
    <property type="entry name" value="PKS_DH"/>
</dbReference>
<dbReference type="Gene3D" id="1.10.1200.10">
    <property type="entry name" value="ACP-like"/>
    <property type="match status" value="1"/>
</dbReference>
<keyword evidence="2" id="KW-0597">Phosphoprotein</keyword>
<evidence type="ECO:0000256" key="2">
    <source>
        <dbReference type="ARBA" id="ARBA00022553"/>
    </source>
</evidence>
<feature type="active site" description="Proton acceptor; for dehydratase activity" evidence="8">
    <location>
        <position position="797"/>
    </location>
</feature>
<dbReference type="Pfam" id="PF14765">
    <property type="entry name" value="PS-DH"/>
    <property type="match status" value="1"/>
</dbReference>
<keyword evidence="1" id="KW-0596">Phosphopantetheine</keyword>
<dbReference type="GO" id="GO:0031177">
    <property type="term" value="F:phosphopantetheine binding"/>
    <property type="evidence" value="ECO:0007669"/>
    <property type="project" value="InterPro"/>
</dbReference>
<dbReference type="Pfam" id="PF00698">
    <property type="entry name" value="Acyl_transf_1"/>
    <property type="match status" value="1"/>
</dbReference>
<dbReference type="InterPro" id="IPR016036">
    <property type="entry name" value="Malonyl_transacylase_ACP-bd"/>
</dbReference>
<comment type="caution">
    <text evidence="12">The sequence shown here is derived from an EMBL/GenBank/DDBJ whole genome shotgun (WGS) entry which is preliminary data.</text>
</comment>
<accession>A0AAX6MEM6</accession>
<dbReference type="InterPro" id="IPR014031">
    <property type="entry name" value="Ketoacyl_synth_C"/>
</dbReference>
<dbReference type="SUPFAM" id="SSF47336">
    <property type="entry name" value="ACP-like"/>
    <property type="match status" value="1"/>
</dbReference>
<dbReference type="Gene3D" id="3.90.180.10">
    <property type="entry name" value="Medium-chain alcohol dehydrogenases, catalytic domain"/>
    <property type="match status" value="1"/>
</dbReference>
<dbReference type="InterPro" id="IPR014030">
    <property type="entry name" value="Ketoacyl_synth_N"/>
</dbReference>
<dbReference type="Gene3D" id="3.40.47.10">
    <property type="match status" value="1"/>
</dbReference>
<dbReference type="EMBL" id="JBANMG010000007">
    <property type="protein sequence ID" value="KAK6951110.1"/>
    <property type="molecule type" value="Genomic_DNA"/>
</dbReference>
<dbReference type="InterPro" id="IPR049900">
    <property type="entry name" value="PKS_mFAS_DH"/>
</dbReference>
<dbReference type="InterPro" id="IPR013968">
    <property type="entry name" value="PKS_KR"/>
</dbReference>
<gene>
    <name evidence="12" type="ORF">Daesc_007640</name>
</gene>
<dbReference type="SUPFAM" id="SSF53901">
    <property type="entry name" value="Thiolase-like"/>
    <property type="match status" value="1"/>
</dbReference>
<dbReference type="InterPro" id="IPR032821">
    <property type="entry name" value="PKS_assoc"/>
</dbReference>
<dbReference type="InterPro" id="IPR020841">
    <property type="entry name" value="PKS_Beta-ketoAc_synthase_dom"/>
</dbReference>
<dbReference type="PROSITE" id="PS52004">
    <property type="entry name" value="KS3_2"/>
    <property type="match status" value="1"/>
</dbReference>
<evidence type="ECO:0000256" key="7">
    <source>
        <dbReference type="ARBA" id="ARBA00023315"/>
    </source>
</evidence>
<keyword evidence="6" id="KW-0511">Multifunctional enzyme</keyword>
<dbReference type="PROSITE" id="PS52019">
    <property type="entry name" value="PKS_MFAS_DH"/>
    <property type="match status" value="1"/>
</dbReference>
<dbReference type="Pfam" id="PF08659">
    <property type="entry name" value="KR"/>
    <property type="match status" value="1"/>
</dbReference>
<dbReference type="InterPro" id="IPR013149">
    <property type="entry name" value="ADH-like_C"/>
</dbReference>
<dbReference type="InterPro" id="IPR014043">
    <property type="entry name" value="Acyl_transferase_dom"/>
</dbReference>
<dbReference type="SUPFAM" id="SSF52151">
    <property type="entry name" value="FabD/lysophospholipase-like"/>
    <property type="match status" value="1"/>
</dbReference>
<keyword evidence="13" id="KW-1185">Reference proteome</keyword>
<keyword evidence="3" id="KW-0808">Transferase</keyword>
<dbReference type="Pfam" id="PF16197">
    <property type="entry name" value="KAsynt_C_assoc"/>
    <property type="match status" value="1"/>
</dbReference>
<dbReference type="SMART" id="SM00829">
    <property type="entry name" value="PKS_ER"/>
    <property type="match status" value="1"/>
</dbReference>
<evidence type="ECO:0000259" key="10">
    <source>
        <dbReference type="PROSITE" id="PS52004"/>
    </source>
</evidence>
<feature type="region of interest" description="N-terminal hotdog fold" evidence="8">
    <location>
        <begin position="765"/>
        <end position="903"/>
    </location>
</feature>
<dbReference type="CDD" id="cd00833">
    <property type="entry name" value="PKS"/>
    <property type="match status" value="1"/>
</dbReference>
<dbReference type="InterPro" id="IPR049552">
    <property type="entry name" value="PKS_DH_N"/>
</dbReference>
<dbReference type="Pfam" id="PF00109">
    <property type="entry name" value="ketoacyl-synt"/>
    <property type="match status" value="1"/>
</dbReference>
<dbReference type="InterPro" id="IPR020806">
    <property type="entry name" value="PKS_PP-bd"/>
</dbReference>
<dbReference type="Pfam" id="PF21089">
    <property type="entry name" value="PKS_DH_N"/>
    <property type="match status" value="1"/>
</dbReference>
<sequence>MIASGECDSAIVGGTNLILDATQHMCIANMGVLSSTNTCHTFDVSADGYGRAEGVGALYLKPLSAAIRDGDPVRAVIRATASGSSGKCKDGLAHPSVEGQVEIIKTAYRLAKLSPEDTTYVECHGTGTPIGDPIEVKAVHDAIGREVSSPILIGSVKPNVGHSEAASSMATLIKTVMALENGLIPPTTGVVKLNPDIPWEDFNVRVATEPTPFPASKPVRRISVNAFGYGGTNAHAILESADSIAPGYRTHKLISQASKDTGVPNHRDLGEERAHLLVFSAHDASTLRNNLTNYSEHCNESNLIDLAYTLGVRRTKFSHRTFSIAHKGNLKSDISAASINITQAPSAPAVAAFVFTGINRNNTPAKNYFADISNSVGQGAQWPRMGASLIETFPSVLRTIQRLDSHLSTLAKPPTWKIETVITTPDEESVINEPEFSQPVCTALQIAVVDLLNSWGVKPVATIGHSSGEMAAAYAAGLVSAESAIAAAYYRGKAVSSCAKNGAMLAVGLGANSAKEYIQKASFEGKINIACHNSPNNTTLSGDRDALEQLKQNLDSEGIFNRLLQTGGNAYHSYHMKDLTPIYSEYLSAEPSSSSNSDPKCSMFSTVQGKEFTGQNGNIPDSWNSYWVENLASPVLFRQGVQLILESMPEVNTLVEIGPHSALAGPLKETCQAANRPQVTYLSSLKRKQSDVDQLLQLAGNLWLNDASIDMRQVTSIERLTKSGAIETETGTLLVDLPAYDWERTRYLSEPRFSKERREAGVPRHDLLGRRIVGTSTLEPIWRNILRQRDVPWLSHHSIAGEILFPATAYIALAIEAITQLSAQLQPDLTIESYTLRDITIHSATVIPDDDDGTETMLRLQPTDKRSKDSGSRQWYQFTTSCNLYGTWKTTAEGRISVNLKEKDISHESQALRKSRSEPGTMPIEYDDWFAKLQTLGINLGPTFHRLHDVYIDTETSEVHGNIDISQTCGLMEGESRYVLHPGVIDACLQPYHISRHEGRIEEMRYGMVPTHFEEVTIFKPSEETLANPCTFTCSVSQRGIRACLSSSQIFAHDGSLLVDLSGCRTVQYHGTLSDKMHKEQQRDLFLQCEWKVDPEYLGWANEAGLFNQNSLATIIDALLHKDITTKVLCLDHSLVPIILALQPAATLTVLGPVPKDSPAVQYIDDERIVSAEIEALLLDAKKPGGTFGLVIGNVIDQVDIAFLQRIRKLVNHDGHLLFSTENKSSEEWDRALREAQFSGVDLPSPDGTLLTAAVESAPKVNGVKVNGVGGHGDLTLVYRDAPTSLLSVVSEKFTNEGWNVRSQAITSLDISPQEKVILLADAEGPFLAELNEAQLKGLIHLSQTASVINWVSCGGLLSGDKPEFAMTEGAARVIRNERESLDLVTLDFDVETTSEARIADILADIVKRQSTHGQNGETEYYVKGGVVYVNRLVSCRDINRESVPDSGETKTLLQKDAPEVYGRFNHGRLEFCRDLERFTKPLEENEVEVHVESLGVTSSDGTDDSAFLNHQIAGTVTRIGSGVASLSLSAKVFGFALDHLATFQRTSAALLQTIPQGCSLPEAASLPSPFTTALYGLEELARIEQGENVVLIDNMGDVLLAAIQLGQLHQANIIIVTSSSESQELLLTKGGLTAAQIIDGREGSISPKINKATKGKGVDVVLCSVGTSDETISELGHNMSSFGRVVAFGSGQNGDPKVLHPPTNRKSINVFQFNLADLVQERPRVVERLLTRCVDLYTQGKITGLNPIHVRKPSDYNEIVRTGLKDLASGSQVISYDESVSFDVVPTRRPLKLKPDVTYFLVGGLGGIGRRLAIWMADQGARHLAFISRSGATRPAAEEMIKALKARGVDVSVVRGDATSREELAEAISQINATYPIRGVVNAAGEIFDGMFDNMTFDRWRKTVDSKFKSCRNLHELLKDQELDFFVITSSIAALLGSTGQSNYSAANSYLDSLARHRRVRGLPAVSLDLPAIDGFGYIHEHSLEQSVKMRGLYSIDEKETLEAFEIAMTPQKDLPPHIDHIAVGLQPRRFGRSMKMSGAHIGLLENPYFNWLAAAIEAQTAKNEAKLASANNSESILTVLQAAASPEEAVEAVTAYVTQRLARLLMIDMGRIETTERSVAEYGLDSMIGAEFRNWIFREFGVDVPFQQLLASTLTLSKLAQTLCEKVNEKESS</sequence>
<dbReference type="SMART" id="SM00823">
    <property type="entry name" value="PKS_PP"/>
    <property type="match status" value="1"/>
</dbReference>
<feature type="active site" description="Proton donor; for dehydratase activity" evidence="8">
    <location>
        <position position="986"/>
    </location>
</feature>
<dbReference type="PROSITE" id="PS50075">
    <property type="entry name" value="CARRIER"/>
    <property type="match status" value="1"/>
</dbReference>
<dbReference type="GO" id="GO:0006633">
    <property type="term" value="P:fatty acid biosynthetic process"/>
    <property type="evidence" value="ECO:0007669"/>
    <property type="project" value="TreeGrafter"/>
</dbReference>
<evidence type="ECO:0000256" key="5">
    <source>
        <dbReference type="ARBA" id="ARBA00023002"/>
    </source>
</evidence>
<dbReference type="Pfam" id="PF00550">
    <property type="entry name" value="PP-binding"/>
    <property type="match status" value="1"/>
</dbReference>
<feature type="domain" description="Carrier" evidence="9">
    <location>
        <begin position="2090"/>
        <end position="2169"/>
    </location>
</feature>
<evidence type="ECO:0000259" key="11">
    <source>
        <dbReference type="PROSITE" id="PS52019"/>
    </source>
</evidence>
<dbReference type="InterPro" id="IPR011032">
    <property type="entry name" value="GroES-like_sf"/>
</dbReference>
<reference evidence="12 13" key="1">
    <citation type="journal article" date="2024" name="Front Chem Biol">
        <title>Unveiling the potential of Daldinia eschscholtzii MFLUCC 19-0629 through bioactivity and bioinformatics studies for enhanced sustainable agriculture production.</title>
        <authorList>
            <person name="Brooks S."/>
            <person name="Weaver J.A."/>
            <person name="Klomchit A."/>
            <person name="Alharthi S.A."/>
            <person name="Onlamun T."/>
            <person name="Nurani R."/>
            <person name="Vong T.K."/>
            <person name="Alberti F."/>
            <person name="Greco C."/>
        </authorList>
    </citation>
    <scope>NUCLEOTIDE SEQUENCE [LARGE SCALE GENOMIC DNA]</scope>
    <source>
        <strain evidence="12">MFLUCC 19-0629</strain>
    </source>
</reference>
<dbReference type="InterPro" id="IPR050091">
    <property type="entry name" value="PKS_NRPS_Biosynth_Enz"/>
</dbReference>
<dbReference type="InterPro" id="IPR020843">
    <property type="entry name" value="ER"/>
</dbReference>
<evidence type="ECO:0000259" key="9">
    <source>
        <dbReference type="PROSITE" id="PS50075"/>
    </source>
</evidence>
<dbReference type="SMART" id="SM00822">
    <property type="entry name" value="PKS_KR"/>
    <property type="match status" value="1"/>
</dbReference>
<organism evidence="12 13">
    <name type="scientific">Daldinia eschscholtzii</name>
    <dbReference type="NCBI Taxonomy" id="292717"/>
    <lineage>
        <taxon>Eukaryota</taxon>
        <taxon>Fungi</taxon>
        <taxon>Dikarya</taxon>
        <taxon>Ascomycota</taxon>
        <taxon>Pezizomycotina</taxon>
        <taxon>Sordariomycetes</taxon>
        <taxon>Xylariomycetidae</taxon>
        <taxon>Xylariales</taxon>
        <taxon>Hypoxylaceae</taxon>
        <taxon>Daldinia</taxon>
    </lineage>
</organism>
<name>A0AAX6MEM6_9PEZI</name>
<dbReference type="Proteomes" id="UP001369815">
    <property type="component" value="Unassembled WGS sequence"/>
</dbReference>
<evidence type="ECO:0000256" key="3">
    <source>
        <dbReference type="ARBA" id="ARBA00022679"/>
    </source>
</evidence>
<protein>
    <recommendedName>
        <fullName evidence="14">Polyketide synthase</fullName>
    </recommendedName>
</protein>
<dbReference type="GO" id="GO:0004312">
    <property type="term" value="F:fatty acid synthase activity"/>
    <property type="evidence" value="ECO:0007669"/>
    <property type="project" value="TreeGrafter"/>
</dbReference>
<dbReference type="Gene3D" id="3.30.70.3290">
    <property type="match status" value="1"/>
</dbReference>
<keyword evidence="4" id="KW-0521">NADP</keyword>
<dbReference type="PANTHER" id="PTHR43775:SF37">
    <property type="entry name" value="SI:DKEY-61P9.11"/>
    <property type="match status" value="1"/>
</dbReference>
<dbReference type="InterPro" id="IPR049551">
    <property type="entry name" value="PKS_DH_C"/>
</dbReference>
<dbReference type="CDD" id="cd05195">
    <property type="entry name" value="enoyl_red"/>
    <property type="match status" value="1"/>
</dbReference>